<dbReference type="EMBL" id="ML121527">
    <property type="protein sequence ID" value="RPB29314.1"/>
    <property type="molecule type" value="Genomic_DNA"/>
</dbReference>
<sequence>MKLTTAFAILLAAISVGIVNANTPLSDAFVNGDLTINEGFEVAFASRPLWHFGQSNNNKPCYPAPCFNAAGQQYGLNPTPWPNAGQGCPNPGPIGSGNSFPTYYTITRCNDVEVRVAYNLYFQKDRWSDVLVARGHMHDWERIIVIWRRDSDNMWRRKELLKSFHAGYMHDDWATIQNTINYNNPDEQAGKDKDGAKIYVGWGKHAMFSTRNTGWNDPFSQGCSREFRSRDWRYLPTGRGDLVFAGGNSDLGRKIQNVNWGSAASNPVVVEQGVCGAQKGGYTACSLADGGLEKGEEGNGRGKEG</sequence>
<feature type="signal peptide" evidence="1">
    <location>
        <begin position="1"/>
        <end position="21"/>
    </location>
</feature>
<keyword evidence="3" id="KW-1185">Reference proteome</keyword>
<dbReference type="InterPro" id="IPR008701">
    <property type="entry name" value="NPP1"/>
</dbReference>
<gene>
    <name evidence="2" type="ORF">L211DRAFT_775715</name>
</gene>
<dbReference type="STRING" id="1051890.A0A3N4M2B2"/>
<protein>
    <submittedName>
        <fullName evidence="2">Uncharacterized protein</fullName>
    </submittedName>
</protein>
<name>A0A3N4M2B2_9PEZI</name>
<feature type="chain" id="PRO_5018047732" evidence="1">
    <location>
        <begin position="22"/>
        <end position="305"/>
    </location>
</feature>
<dbReference type="AlphaFoldDB" id="A0A3N4M2B2"/>
<proteinExistence type="predicted"/>
<keyword evidence="1" id="KW-0732">Signal</keyword>
<dbReference type="Pfam" id="PF05630">
    <property type="entry name" value="NPP1"/>
    <property type="match status" value="1"/>
</dbReference>
<evidence type="ECO:0000313" key="2">
    <source>
        <dbReference type="EMBL" id="RPB29314.1"/>
    </source>
</evidence>
<evidence type="ECO:0000313" key="3">
    <source>
        <dbReference type="Proteomes" id="UP000267821"/>
    </source>
</evidence>
<dbReference type="OrthoDB" id="10255963at2759"/>
<organism evidence="2 3">
    <name type="scientific">Terfezia boudieri ATCC MYA-4762</name>
    <dbReference type="NCBI Taxonomy" id="1051890"/>
    <lineage>
        <taxon>Eukaryota</taxon>
        <taxon>Fungi</taxon>
        <taxon>Dikarya</taxon>
        <taxon>Ascomycota</taxon>
        <taxon>Pezizomycotina</taxon>
        <taxon>Pezizomycetes</taxon>
        <taxon>Pezizales</taxon>
        <taxon>Pezizaceae</taxon>
        <taxon>Terfezia</taxon>
    </lineage>
</organism>
<evidence type="ECO:0000256" key="1">
    <source>
        <dbReference type="SAM" id="SignalP"/>
    </source>
</evidence>
<reference evidence="2 3" key="1">
    <citation type="journal article" date="2018" name="Nat. Ecol. Evol.">
        <title>Pezizomycetes genomes reveal the molecular basis of ectomycorrhizal truffle lifestyle.</title>
        <authorList>
            <person name="Murat C."/>
            <person name="Payen T."/>
            <person name="Noel B."/>
            <person name="Kuo A."/>
            <person name="Morin E."/>
            <person name="Chen J."/>
            <person name="Kohler A."/>
            <person name="Krizsan K."/>
            <person name="Balestrini R."/>
            <person name="Da Silva C."/>
            <person name="Montanini B."/>
            <person name="Hainaut M."/>
            <person name="Levati E."/>
            <person name="Barry K.W."/>
            <person name="Belfiori B."/>
            <person name="Cichocki N."/>
            <person name="Clum A."/>
            <person name="Dockter R.B."/>
            <person name="Fauchery L."/>
            <person name="Guy J."/>
            <person name="Iotti M."/>
            <person name="Le Tacon F."/>
            <person name="Lindquist E.A."/>
            <person name="Lipzen A."/>
            <person name="Malagnac F."/>
            <person name="Mello A."/>
            <person name="Molinier V."/>
            <person name="Miyauchi S."/>
            <person name="Poulain J."/>
            <person name="Riccioni C."/>
            <person name="Rubini A."/>
            <person name="Sitrit Y."/>
            <person name="Splivallo R."/>
            <person name="Traeger S."/>
            <person name="Wang M."/>
            <person name="Zifcakova L."/>
            <person name="Wipf D."/>
            <person name="Zambonelli A."/>
            <person name="Paolocci F."/>
            <person name="Nowrousian M."/>
            <person name="Ottonello S."/>
            <person name="Baldrian P."/>
            <person name="Spatafora J.W."/>
            <person name="Henrissat B."/>
            <person name="Nagy L.G."/>
            <person name="Aury J.M."/>
            <person name="Wincker P."/>
            <person name="Grigoriev I.V."/>
            <person name="Bonfante P."/>
            <person name="Martin F.M."/>
        </authorList>
    </citation>
    <scope>NUCLEOTIDE SEQUENCE [LARGE SCALE GENOMIC DNA]</scope>
    <source>
        <strain evidence="2 3">ATCC MYA-4762</strain>
    </source>
</reference>
<dbReference type="Proteomes" id="UP000267821">
    <property type="component" value="Unassembled WGS sequence"/>
</dbReference>
<dbReference type="InParanoid" id="A0A3N4M2B2"/>
<accession>A0A3N4M2B2</accession>